<dbReference type="GO" id="GO:0047617">
    <property type="term" value="F:fatty acyl-CoA hydrolase activity"/>
    <property type="evidence" value="ECO:0007669"/>
    <property type="project" value="TreeGrafter"/>
</dbReference>
<protein>
    <submittedName>
        <fullName evidence="3">Thioesterase family protein</fullName>
    </submittedName>
</protein>
<dbReference type="PANTHER" id="PTHR31793">
    <property type="entry name" value="4-HYDROXYBENZOYL-COA THIOESTERASE FAMILY MEMBER"/>
    <property type="match status" value="1"/>
</dbReference>
<dbReference type="Proteomes" id="UP000663929">
    <property type="component" value="Chromosome"/>
</dbReference>
<evidence type="ECO:0000313" key="3">
    <source>
        <dbReference type="EMBL" id="QTD52564.1"/>
    </source>
</evidence>
<keyword evidence="2" id="KW-0378">Hydrolase</keyword>
<dbReference type="InterPro" id="IPR029069">
    <property type="entry name" value="HotDog_dom_sf"/>
</dbReference>
<dbReference type="PANTHER" id="PTHR31793:SF27">
    <property type="entry name" value="NOVEL THIOESTERASE SUPERFAMILY DOMAIN AND SAPOSIN A-TYPE DOMAIN CONTAINING PROTEIN (0610012H03RIK)"/>
    <property type="match status" value="1"/>
</dbReference>
<dbReference type="AlphaFoldDB" id="A0A8A4TTU5"/>
<reference evidence="3" key="1">
    <citation type="submission" date="2021-03" db="EMBL/GenBank/DDBJ databases">
        <title>Acanthopleuribacteraceae sp. M133.</title>
        <authorList>
            <person name="Wang G."/>
        </authorList>
    </citation>
    <scope>NUCLEOTIDE SEQUENCE</scope>
    <source>
        <strain evidence="3">M133</strain>
    </source>
</reference>
<evidence type="ECO:0000313" key="4">
    <source>
        <dbReference type="Proteomes" id="UP000663929"/>
    </source>
</evidence>
<keyword evidence="4" id="KW-1185">Reference proteome</keyword>
<sequence length="151" mass="17810">MPPTPQIYRRSYQVEWRDIDFNGHMRNTAYLDRAGHVRMSFLHDHGFTPREFERLRIGPVVFKDEILYFKESRMLAVYHVNLRMAAVSKDYSRFQMRNEFSNDEGERLAVVVTTGAWMDLRARKLTVPPSDLVKVLGQMQRTDDFLEIPGN</sequence>
<evidence type="ECO:0000256" key="1">
    <source>
        <dbReference type="ARBA" id="ARBA00005953"/>
    </source>
</evidence>
<organism evidence="3 4">
    <name type="scientific">Sulfidibacter corallicola</name>
    <dbReference type="NCBI Taxonomy" id="2818388"/>
    <lineage>
        <taxon>Bacteria</taxon>
        <taxon>Pseudomonadati</taxon>
        <taxon>Acidobacteriota</taxon>
        <taxon>Holophagae</taxon>
        <taxon>Acanthopleuribacterales</taxon>
        <taxon>Acanthopleuribacteraceae</taxon>
        <taxon>Sulfidibacter</taxon>
    </lineage>
</organism>
<dbReference type="InterPro" id="IPR050563">
    <property type="entry name" value="4-hydroxybenzoyl-CoA_TE"/>
</dbReference>
<evidence type="ECO:0000256" key="2">
    <source>
        <dbReference type="ARBA" id="ARBA00022801"/>
    </source>
</evidence>
<gene>
    <name evidence="3" type="ORF">J3U87_08830</name>
</gene>
<dbReference type="RefSeq" id="WP_237382670.1">
    <property type="nucleotide sequence ID" value="NZ_CP071793.1"/>
</dbReference>
<dbReference type="Gene3D" id="3.10.129.10">
    <property type="entry name" value="Hotdog Thioesterase"/>
    <property type="match status" value="1"/>
</dbReference>
<dbReference type="KEGG" id="scor:J3U87_08830"/>
<dbReference type="CDD" id="cd00586">
    <property type="entry name" value="4HBT"/>
    <property type="match status" value="1"/>
</dbReference>
<name>A0A8A4TTU5_SULCO</name>
<accession>A0A8A4TTU5</accession>
<dbReference type="EMBL" id="CP071793">
    <property type="protein sequence ID" value="QTD52564.1"/>
    <property type="molecule type" value="Genomic_DNA"/>
</dbReference>
<comment type="similarity">
    <text evidence="1">Belongs to the 4-hydroxybenzoyl-CoA thioesterase family.</text>
</comment>
<proteinExistence type="inferred from homology"/>
<dbReference type="SUPFAM" id="SSF54637">
    <property type="entry name" value="Thioesterase/thiol ester dehydrase-isomerase"/>
    <property type="match status" value="1"/>
</dbReference>
<dbReference type="Pfam" id="PF13279">
    <property type="entry name" value="4HBT_2"/>
    <property type="match status" value="1"/>
</dbReference>